<dbReference type="GO" id="GO:0005737">
    <property type="term" value="C:cytoplasm"/>
    <property type="evidence" value="ECO:0007669"/>
    <property type="project" value="TreeGrafter"/>
</dbReference>
<name>A0A3M7ECJ2_HORWE</name>
<dbReference type="GO" id="GO:0070291">
    <property type="term" value="P:N-acylethanolamine metabolic process"/>
    <property type="evidence" value="ECO:0007669"/>
    <property type="project" value="TreeGrafter"/>
</dbReference>
<dbReference type="GO" id="GO:0070290">
    <property type="term" value="F:N-acylphosphatidylethanolamine-specific phospholipase D activity"/>
    <property type="evidence" value="ECO:0007669"/>
    <property type="project" value="TreeGrafter"/>
</dbReference>
<evidence type="ECO:0000313" key="5">
    <source>
        <dbReference type="Proteomes" id="UP000269276"/>
    </source>
</evidence>
<dbReference type="Pfam" id="PF20150">
    <property type="entry name" value="2EXR"/>
    <property type="match status" value="1"/>
</dbReference>
<dbReference type="FunFam" id="3.60.15.10:FF:000048">
    <property type="entry name" value="Zn-dependent hydrolase/oxidoreductase family protein, putative"/>
    <property type="match status" value="1"/>
</dbReference>
<sequence length="651" mass="72590">MTSALLNAVVSSPQTASASPSDISAKAHHNKHGKGFVNPWPSYEDFTPWKILLKMLRMRFTGQWNNPDTTPPTVPVRKPELLPTRQTDKLRATWLGHACYYVELPGGLRVLFDPVFEARCSPFSFMGPKRYTEMPCEIEDLPFIDAVVISHSHYDHLSHPTIKKISQKYPECHFFVGLGNKEWFTNMGISDKKVTELDWWDERTITLSAPPSEIGSVASSNGSEGPDKPQNITATIGCLPCQHTSARTPFDKGHTLWASWSVSSGGKKVWFGGDTGYRKVPELPKDEFDYSEKYSHLPHCPAFKQIGELRGPFDLGLIPIGAYDPRFIMSPMHANPYDSVNIFADTKCERALGIHWGTWVLTTEEVLEPPKKLKEALKWKGMPEEGVFEGDAETPDNTAPPAPMAPTKERSQASRKKPGKDATVLKNTGATKKVTKRLSKNVRPVGRDLFTTLPAELRNEIYELTLVEEKIVVVGSVKSQRPAENRFRPRDDLSQVANVRLAKLGNSGTSHETASLALRLTPWNEPGILQVCRSIREEASKMYYGSNTFIAIARLIDFGKLGAWLKTLSRRCGSQPFADLRISVTSASWLGLHNAIDLARAIHSSGMTLQPSVEFKVWAGGGPNNVIQLNKSTQERGLIKEEEDDEYDSIH</sequence>
<dbReference type="Proteomes" id="UP000269276">
    <property type="component" value="Unassembled WGS sequence"/>
</dbReference>
<dbReference type="GO" id="GO:0070292">
    <property type="term" value="P:N-acylphosphatidylethanolamine metabolic process"/>
    <property type="evidence" value="ECO:0007669"/>
    <property type="project" value="TreeGrafter"/>
</dbReference>
<dbReference type="InterPro" id="IPR036866">
    <property type="entry name" value="RibonucZ/Hydroxyglut_hydro"/>
</dbReference>
<dbReference type="PANTHER" id="PTHR15032">
    <property type="entry name" value="N-ACYL-PHOSPHATIDYLETHANOLAMINE-HYDROLYZING PHOSPHOLIPASE D"/>
    <property type="match status" value="1"/>
</dbReference>
<gene>
    <name evidence="4" type="ORF">D0863_03402</name>
</gene>
<dbReference type="PANTHER" id="PTHR15032:SF4">
    <property type="entry name" value="N-ACYL-PHOSPHATIDYLETHANOLAMINE-HYDROLYZING PHOSPHOLIPASE D"/>
    <property type="match status" value="1"/>
</dbReference>
<dbReference type="VEuPathDB" id="FungiDB:BTJ68_01981"/>
<dbReference type="Pfam" id="PF12706">
    <property type="entry name" value="Lactamase_B_2"/>
    <property type="match status" value="1"/>
</dbReference>
<dbReference type="SUPFAM" id="SSF56281">
    <property type="entry name" value="Metallo-hydrolase/oxidoreductase"/>
    <property type="match status" value="1"/>
</dbReference>
<dbReference type="AlphaFoldDB" id="A0A3M7ECJ2"/>
<dbReference type="Gene3D" id="3.60.15.10">
    <property type="entry name" value="Ribonuclease Z/Hydroxyacylglutathione hydrolase-like"/>
    <property type="match status" value="1"/>
</dbReference>
<dbReference type="OrthoDB" id="332863at2759"/>
<comment type="caution">
    <text evidence="4">The sequence shown here is derived from an EMBL/GenBank/DDBJ whole genome shotgun (WGS) entry which is preliminary data.</text>
</comment>
<protein>
    <submittedName>
        <fullName evidence="4">Uncharacterized protein</fullName>
    </submittedName>
</protein>
<dbReference type="EMBL" id="QWIP01000081">
    <property type="protein sequence ID" value="RMY74140.1"/>
    <property type="molecule type" value="Genomic_DNA"/>
</dbReference>
<feature type="domain" description="2EXR" evidence="3">
    <location>
        <begin position="449"/>
        <end position="543"/>
    </location>
</feature>
<dbReference type="InterPro" id="IPR045518">
    <property type="entry name" value="2EXR"/>
</dbReference>
<evidence type="ECO:0000259" key="3">
    <source>
        <dbReference type="Pfam" id="PF20150"/>
    </source>
</evidence>
<evidence type="ECO:0000259" key="2">
    <source>
        <dbReference type="Pfam" id="PF12706"/>
    </source>
</evidence>
<reference evidence="4 5" key="1">
    <citation type="journal article" date="2018" name="BMC Genomics">
        <title>Genomic evidence for intraspecific hybridization in a clonal and extremely halotolerant yeast.</title>
        <authorList>
            <person name="Gostincar C."/>
            <person name="Stajich J.E."/>
            <person name="Zupancic J."/>
            <person name="Zalar P."/>
            <person name="Gunde-Cimerman N."/>
        </authorList>
    </citation>
    <scope>NUCLEOTIDE SEQUENCE [LARGE SCALE GENOMIC DNA]</scope>
    <source>
        <strain evidence="4 5">EXF-2682</strain>
    </source>
</reference>
<feature type="region of interest" description="Disordered" evidence="1">
    <location>
        <begin position="386"/>
        <end position="432"/>
    </location>
</feature>
<evidence type="ECO:0000256" key="1">
    <source>
        <dbReference type="SAM" id="MobiDB-lite"/>
    </source>
</evidence>
<feature type="domain" description="Metallo-beta-lactamase" evidence="2">
    <location>
        <begin position="109"/>
        <end position="356"/>
    </location>
</feature>
<evidence type="ECO:0000313" key="4">
    <source>
        <dbReference type="EMBL" id="RMY74140.1"/>
    </source>
</evidence>
<accession>A0A3M7ECJ2</accession>
<organism evidence="4 5">
    <name type="scientific">Hortaea werneckii</name>
    <name type="common">Black yeast</name>
    <name type="synonym">Cladosporium werneckii</name>
    <dbReference type="NCBI Taxonomy" id="91943"/>
    <lineage>
        <taxon>Eukaryota</taxon>
        <taxon>Fungi</taxon>
        <taxon>Dikarya</taxon>
        <taxon>Ascomycota</taxon>
        <taxon>Pezizomycotina</taxon>
        <taxon>Dothideomycetes</taxon>
        <taxon>Dothideomycetidae</taxon>
        <taxon>Mycosphaerellales</taxon>
        <taxon>Teratosphaeriaceae</taxon>
        <taxon>Hortaea</taxon>
    </lineage>
</organism>
<dbReference type="InterPro" id="IPR001279">
    <property type="entry name" value="Metallo-B-lactamas"/>
</dbReference>
<proteinExistence type="predicted"/>